<keyword evidence="1" id="KW-0472">Membrane</keyword>
<dbReference type="Proteomes" id="UP000715441">
    <property type="component" value="Unassembled WGS sequence"/>
</dbReference>
<protein>
    <recommendedName>
        <fullName evidence="4">DUF2946 domain-containing protein</fullName>
    </recommendedName>
</protein>
<organism evidence="2 3">
    <name type="scientific">Amycolatopsis acididurans</name>
    <dbReference type="NCBI Taxonomy" id="2724524"/>
    <lineage>
        <taxon>Bacteria</taxon>
        <taxon>Bacillati</taxon>
        <taxon>Actinomycetota</taxon>
        <taxon>Actinomycetes</taxon>
        <taxon>Pseudonocardiales</taxon>
        <taxon>Pseudonocardiaceae</taxon>
        <taxon>Amycolatopsis</taxon>
    </lineage>
</organism>
<proteinExistence type="predicted"/>
<evidence type="ECO:0008006" key="4">
    <source>
        <dbReference type="Google" id="ProtNLM"/>
    </source>
</evidence>
<evidence type="ECO:0000313" key="2">
    <source>
        <dbReference type="EMBL" id="NKQ58884.1"/>
    </source>
</evidence>
<accession>A0ABX1JJ77</accession>
<dbReference type="EMBL" id="JAAXLS010000069">
    <property type="protein sequence ID" value="NKQ58884.1"/>
    <property type="molecule type" value="Genomic_DNA"/>
</dbReference>
<comment type="caution">
    <text evidence="2">The sequence shown here is derived from an EMBL/GenBank/DDBJ whole genome shotgun (WGS) entry which is preliminary data.</text>
</comment>
<feature type="transmembrane region" description="Helical" evidence="1">
    <location>
        <begin position="67"/>
        <end position="93"/>
    </location>
</feature>
<keyword evidence="3" id="KW-1185">Reference proteome</keyword>
<reference evidence="2 3" key="1">
    <citation type="submission" date="2020-04" db="EMBL/GenBank/DDBJ databases">
        <title>Novel species.</title>
        <authorList>
            <person name="Teo W.F.A."/>
            <person name="Lipun K."/>
            <person name="Srisuk N."/>
            <person name="Duangmal K."/>
        </authorList>
    </citation>
    <scope>NUCLEOTIDE SEQUENCE [LARGE SCALE GENOMIC DNA]</scope>
    <source>
        <strain evidence="2 3">K13G38</strain>
    </source>
</reference>
<dbReference type="RefSeq" id="WP_168523143.1">
    <property type="nucleotide sequence ID" value="NZ_JAAXLS010000069.1"/>
</dbReference>
<keyword evidence="1" id="KW-1133">Transmembrane helix</keyword>
<evidence type="ECO:0000256" key="1">
    <source>
        <dbReference type="SAM" id="Phobius"/>
    </source>
</evidence>
<sequence>MSIARRHHLARWTLLAILAVSLVFMHHTPVDQMSPGHGAVAVAATTTGPAPAVSPAPMPDEQGMGAMLHQCLAVFGQLLAGALLVLLLAIGFARLTGGHRLLRPRALARAPDRPDRPGGRSLLASVCVLRL</sequence>
<name>A0ABX1JJ77_9PSEU</name>
<gene>
    <name evidence="2" type="ORF">HFP15_39180</name>
</gene>
<evidence type="ECO:0000313" key="3">
    <source>
        <dbReference type="Proteomes" id="UP000715441"/>
    </source>
</evidence>
<keyword evidence="1" id="KW-0812">Transmembrane</keyword>